<dbReference type="GO" id="GO:0009307">
    <property type="term" value="P:DNA restriction-modification system"/>
    <property type="evidence" value="ECO:0007669"/>
    <property type="project" value="UniProtKB-KW"/>
</dbReference>
<reference evidence="8 9" key="1">
    <citation type="journal article" date="2015" name="Nature">
        <title>rRNA introns, odd ribosomes, and small enigmatic genomes across a large radiation of phyla.</title>
        <authorList>
            <person name="Brown C.T."/>
            <person name="Hug L.A."/>
            <person name="Thomas B.C."/>
            <person name="Sharon I."/>
            <person name="Castelle C.J."/>
            <person name="Singh A."/>
            <person name="Wilkins M.J."/>
            <person name="Williams K.H."/>
            <person name="Banfield J.F."/>
        </authorList>
    </citation>
    <scope>NUCLEOTIDE SEQUENCE [LARGE SCALE GENOMIC DNA]</scope>
</reference>
<keyword evidence="2 5" id="KW-0808">Transferase</keyword>
<evidence type="ECO:0000256" key="2">
    <source>
        <dbReference type="ARBA" id="ARBA00022679"/>
    </source>
</evidence>
<dbReference type="NCBIfam" id="TIGR00675">
    <property type="entry name" value="dcm"/>
    <property type="match status" value="1"/>
</dbReference>
<proteinExistence type="inferred from homology"/>
<dbReference type="InterPro" id="IPR029063">
    <property type="entry name" value="SAM-dependent_MTases_sf"/>
</dbReference>
<accession>A0A0G0C706</accession>
<feature type="active site" evidence="5">
    <location>
        <position position="74"/>
    </location>
</feature>
<comment type="similarity">
    <text evidence="5 6">Belongs to the class I-like SAM-binding methyltransferase superfamily. C5-methyltransferase family.</text>
</comment>
<keyword evidence="1 5" id="KW-0489">Methyltransferase</keyword>
<comment type="catalytic activity">
    <reaction evidence="7">
        <text>a 2'-deoxycytidine in DNA + S-adenosyl-L-methionine = a 5-methyl-2'-deoxycytidine in DNA + S-adenosyl-L-homocysteine + H(+)</text>
        <dbReference type="Rhea" id="RHEA:13681"/>
        <dbReference type="Rhea" id="RHEA-COMP:11369"/>
        <dbReference type="Rhea" id="RHEA-COMP:11370"/>
        <dbReference type="ChEBI" id="CHEBI:15378"/>
        <dbReference type="ChEBI" id="CHEBI:57856"/>
        <dbReference type="ChEBI" id="CHEBI:59789"/>
        <dbReference type="ChEBI" id="CHEBI:85452"/>
        <dbReference type="ChEBI" id="CHEBI:85454"/>
        <dbReference type="EC" id="2.1.1.37"/>
    </reaction>
</comment>
<protein>
    <recommendedName>
        <fullName evidence="7">Cytosine-specific methyltransferase</fullName>
        <ecNumber evidence="7">2.1.1.37</ecNumber>
    </recommendedName>
</protein>
<dbReference type="SUPFAM" id="SSF53335">
    <property type="entry name" value="S-adenosyl-L-methionine-dependent methyltransferases"/>
    <property type="match status" value="1"/>
</dbReference>
<dbReference type="STRING" id="1618478.UR68_C0024G0009"/>
<dbReference type="PROSITE" id="PS51679">
    <property type="entry name" value="SAM_MT_C5"/>
    <property type="match status" value="1"/>
</dbReference>
<evidence type="ECO:0000256" key="6">
    <source>
        <dbReference type="RuleBase" id="RU000416"/>
    </source>
</evidence>
<dbReference type="GO" id="GO:0003886">
    <property type="term" value="F:DNA (cytosine-5-)-methyltransferase activity"/>
    <property type="evidence" value="ECO:0007669"/>
    <property type="project" value="UniProtKB-EC"/>
</dbReference>
<dbReference type="PATRIC" id="fig|1618478.3.peg.826"/>
<evidence type="ECO:0000256" key="1">
    <source>
        <dbReference type="ARBA" id="ARBA00022603"/>
    </source>
</evidence>
<dbReference type="AlphaFoldDB" id="A0A0G0C706"/>
<dbReference type="Gene3D" id="3.90.120.10">
    <property type="entry name" value="DNA Methylase, subunit A, domain 2"/>
    <property type="match status" value="1"/>
</dbReference>
<evidence type="ECO:0000256" key="3">
    <source>
        <dbReference type="ARBA" id="ARBA00022691"/>
    </source>
</evidence>
<keyword evidence="4" id="KW-0680">Restriction system</keyword>
<sequence>MSSFTAIDLFSGIGGVKMGLQQAGFNVTYSNDNDLYCRKTFETNFNHGLDHRDITLIPSKEIPNHDLLAAGFPCQPFSMAGNQKGFKDPRGVLFFEVARIIKAKQPKVFLLENVKNLKSHNKGETLKTILTILEKDLGYNVHYSVLNSKDFGLPQSRARIYIVGFKDNVEFEFPEKIQIKQPKISDILEKKVDEFYYLSQKYYEGLANHKARHSAKGSGFGFEILNPNGISHSLVVGNMGRERNLIKDRLSKNAYSEGMDKAKTKNALGVRKLTIRECARLQGFPDSFLFPVSRTQTYKQLGNTVSIPVIKAVAIQIRKSLDKLKSKNKSLIDNPKLGETISLRAFVDL</sequence>
<name>A0A0G0C706_9BACT</name>
<dbReference type="EC" id="2.1.1.37" evidence="7"/>
<dbReference type="PANTHER" id="PTHR46098:SF1">
    <property type="entry name" value="TRNA (CYTOSINE(38)-C(5))-METHYLTRANSFERASE"/>
    <property type="match status" value="1"/>
</dbReference>
<dbReference type="InterPro" id="IPR050750">
    <property type="entry name" value="C5-MTase"/>
</dbReference>
<dbReference type="Gene3D" id="3.40.50.150">
    <property type="entry name" value="Vaccinia Virus protein VP39"/>
    <property type="match status" value="1"/>
</dbReference>
<evidence type="ECO:0000256" key="7">
    <source>
        <dbReference type="RuleBase" id="RU000417"/>
    </source>
</evidence>
<dbReference type="EMBL" id="LBQC01000024">
    <property type="protein sequence ID" value="KKP71921.1"/>
    <property type="molecule type" value="Genomic_DNA"/>
</dbReference>
<dbReference type="PRINTS" id="PR00105">
    <property type="entry name" value="C5METTRFRASE"/>
</dbReference>
<keyword evidence="3 5" id="KW-0949">S-adenosyl-L-methionine</keyword>
<dbReference type="Pfam" id="PF00145">
    <property type="entry name" value="DNA_methylase"/>
    <property type="match status" value="1"/>
</dbReference>
<comment type="caution">
    <text evidence="8">The sequence shown here is derived from an EMBL/GenBank/DDBJ whole genome shotgun (WGS) entry which is preliminary data.</text>
</comment>
<evidence type="ECO:0000256" key="5">
    <source>
        <dbReference type="PROSITE-ProRule" id="PRU01016"/>
    </source>
</evidence>
<evidence type="ECO:0000256" key="4">
    <source>
        <dbReference type="ARBA" id="ARBA00022747"/>
    </source>
</evidence>
<dbReference type="InterPro" id="IPR001525">
    <property type="entry name" value="C5_MeTfrase"/>
</dbReference>
<dbReference type="CDD" id="cd00315">
    <property type="entry name" value="Cyt_C5_DNA_methylase"/>
    <property type="match status" value="1"/>
</dbReference>
<gene>
    <name evidence="8" type="ORF">UR68_C0024G0009</name>
</gene>
<dbReference type="InterPro" id="IPR018117">
    <property type="entry name" value="C5_DNA_meth_AS"/>
</dbReference>
<dbReference type="Proteomes" id="UP000034457">
    <property type="component" value="Unassembled WGS sequence"/>
</dbReference>
<evidence type="ECO:0000313" key="9">
    <source>
        <dbReference type="Proteomes" id="UP000034457"/>
    </source>
</evidence>
<dbReference type="GO" id="GO:0032259">
    <property type="term" value="P:methylation"/>
    <property type="evidence" value="ECO:0007669"/>
    <property type="project" value="UniProtKB-KW"/>
</dbReference>
<dbReference type="PROSITE" id="PS00094">
    <property type="entry name" value="C5_MTASE_1"/>
    <property type="match status" value="1"/>
</dbReference>
<organism evidence="8 9">
    <name type="scientific">Candidatus Roizmanbacteria bacterium GW2011_GWA2_35_19</name>
    <dbReference type="NCBI Taxonomy" id="1618478"/>
    <lineage>
        <taxon>Bacteria</taxon>
        <taxon>Candidatus Roizmaniibacteriota</taxon>
    </lineage>
</organism>
<dbReference type="PANTHER" id="PTHR46098">
    <property type="entry name" value="TRNA (CYTOSINE(38)-C(5))-METHYLTRANSFERASE"/>
    <property type="match status" value="1"/>
</dbReference>
<evidence type="ECO:0000313" key="8">
    <source>
        <dbReference type="EMBL" id="KKP71921.1"/>
    </source>
</evidence>